<dbReference type="EMBL" id="QGNW01002600">
    <property type="protein sequence ID" value="RVW15427.1"/>
    <property type="molecule type" value="Genomic_DNA"/>
</dbReference>
<evidence type="ECO:0000313" key="3">
    <source>
        <dbReference type="Proteomes" id="UP000288805"/>
    </source>
</evidence>
<comment type="caution">
    <text evidence="2">The sequence shown here is derived from an EMBL/GenBank/DDBJ whole genome shotgun (WGS) entry which is preliminary data.</text>
</comment>
<dbReference type="PANTHER" id="PTHR33223">
    <property type="entry name" value="CCHC-TYPE DOMAIN-CONTAINING PROTEIN"/>
    <property type="match status" value="1"/>
</dbReference>
<reference evidence="2 3" key="1">
    <citation type="journal article" date="2018" name="PLoS Genet.">
        <title>Population sequencing reveals clonal diversity and ancestral inbreeding in the grapevine cultivar Chardonnay.</title>
        <authorList>
            <person name="Roach M.J."/>
            <person name="Johnson D.L."/>
            <person name="Bohlmann J."/>
            <person name="van Vuuren H.J."/>
            <person name="Jones S.J."/>
            <person name="Pretorius I.S."/>
            <person name="Schmidt S.A."/>
            <person name="Borneman A.R."/>
        </authorList>
    </citation>
    <scope>NUCLEOTIDE SEQUENCE [LARGE SCALE GENOMIC DNA]</scope>
    <source>
        <strain evidence="3">cv. Chardonnay</strain>
        <tissue evidence="2">Leaf</tissue>
    </source>
</reference>
<sequence length="343" mass="37965">MSRSIDTFSLGSTSWIRVGGRLIKVLDQLDQRSYQRDMDSQMVPPQDGARYDPTVPPPPPPSQSAPQAMSFTLHSQTGVAPPPVTAPTPTSEDLHARMDRLEQRLRMPEIERYMGIGCPRIHLRLYSTIMRAHGLDGAQMIMLFPMSLGGAAQRWFASLDVSRHWTWDDLAQEFLRQYAFNTIVDVSRPPNRDQVQMLLRSLQPRIAGHVVGVPFADFGSLILALYDVEDGISRGLWTDSSPSDIKEKSLRRTEVSGCERHWFFQSEASQAPSTGPTAIRASFFLCTSSVQAIGTSHTVEPSSSEAYEGRVVNCSQDTTLTDSTSVQDGSALRIPSGLGHETD</sequence>
<accession>A0A438BWX7</accession>
<evidence type="ECO:0008006" key="4">
    <source>
        <dbReference type="Google" id="ProtNLM"/>
    </source>
</evidence>
<gene>
    <name evidence="2" type="ORF">CK203_094719</name>
</gene>
<evidence type="ECO:0000313" key="2">
    <source>
        <dbReference type="EMBL" id="RVW15427.1"/>
    </source>
</evidence>
<dbReference type="Proteomes" id="UP000288805">
    <property type="component" value="Unassembled WGS sequence"/>
</dbReference>
<dbReference type="AlphaFoldDB" id="A0A438BWX7"/>
<evidence type="ECO:0000256" key="1">
    <source>
        <dbReference type="SAM" id="MobiDB-lite"/>
    </source>
</evidence>
<organism evidence="2 3">
    <name type="scientific">Vitis vinifera</name>
    <name type="common">Grape</name>
    <dbReference type="NCBI Taxonomy" id="29760"/>
    <lineage>
        <taxon>Eukaryota</taxon>
        <taxon>Viridiplantae</taxon>
        <taxon>Streptophyta</taxon>
        <taxon>Embryophyta</taxon>
        <taxon>Tracheophyta</taxon>
        <taxon>Spermatophyta</taxon>
        <taxon>Magnoliopsida</taxon>
        <taxon>eudicotyledons</taxon>
        <taxon>Gunneridae</taxon>
        <taxon>Pentapetalae</taxon>
        <taxon>rosids</taxon>
        <taxon>Vitales</taxon>
        <taxon>Vitaceae</taxon>
        <taxon>Viteae</taxon>
        <taxon>Vitis</taxon>
    </lineage>
</organism>
<feature type="region of interest" description="Disordered" evidence="1">
    <location>
        <begin position="320"/>
        <end position="343"/>
    </location>
</feature>
<protein>
    <recommendedName>
        <fullName evidence="4">Retrotransposon gag domain-containing protein</fullName>
    </recommendedName>
</protein>
<name>A0A438BWX7_VITVI</name>
<feature type="compositionally biased region" description="Pro residues" evidence="1">
    <location>
        <begin position="54"/>
        <end position="63"/>
    </location>
</feature>
<dbReference type="PANTHER" id="PTHR33223:SF8">
    <property type="entry name" value="OS04G0172440 PROTEIN"/>
    <property type="match status" value="1"/>
</dbReference>
<proteinExistence type="predicted"/>
<feature type="region of interest" description="Disordered" evidence="1">
    <location>
        <begin position="35"/>
        <end position="67"/>
    </location>
</feature>